<name>A0A382KPP5_9ZZZZ</name>
<dbReference type="AlphaFoldDB" id="A0A382KPP5"/>
<feature type="domain" description="Thiol:disulfide interchange protein DsbD N-terminal" evidence="1">
    <location>
        <begin position="25"/>
        <end position="137"/>
    </location>
</feature>
<accession>A0A382KPP5</accession>
<feature type="non-terminal residue" evidence="2">
    <location>
        <position position="150"/>
    </location>
</feature>
<dbReference type="Pfam" id="PF11412">
    <property type="entry name" value="DsbD_N"/>
    <property type="match status" value="1"/>
</dbReference>
<dbReference type="InterPro" id="IPR028250">
    <property type="entry name" value="DsbDN"/>
</dbReference>
<organism evidence="2">
    <name type="scientific">marine metagenome</name>
    <dbReference type="NCBI Taxonomy" id="408172"/>
    <lineage>
        <taxon>unclassified sequences</taxon>
        <taxon>metagenomes</taxon>
        <taxon>ecological metagenomes</taxon>
    </lineage>
</organism>
<evidence type="ECO:0000259" key="1">
    <source>
        <dbReference type="Pfam" id="PF11412"/>
    </source>
</evidence>
<gene>
    <name evidence="2" type="ORF">METZ01_LOCUS278287</name>
</gene>
<reference evidence="2" key="1">
    <citation type="submission" date="2018-05" db="EMBL/GenBank/DDBJ databases">
        <authorList>
            <person name="Lanie J.A."/>
            <person name="Ng W.-L."/>
            <person name="Kazmierczak K.M."/>
            <person name="Andrzejewski T.M."/>
            <person name="Davidsen T.M."/>
            <person name="Wayne K.J."/>
            <person name="Tettelin H."/>
            <person name="Glass J.I."/>
            <person name="Rusch D."/>
            <person name="Podicherti R."/>
            <person name="Tsui H.-C.T."/>
            <person name="Winkler M.E."/>
        </authorList>
    </citation>
    <scope>NUCLEOTIDE SEQUENCE</scope>
</reference>
<evidence type="ECO:0000313" key="2">
    <source>
        <dbReference type="EMBL" id="SVC25433.1"/>
    </source>
</evidence>
<protein>
    <recommendedName>
        <fullName evidence="1">Thiol:disulfide interchange protein DsbD N-terminal domain-containing protein</fullName>
    </recommendedName>
</protein>
<proteinExistence type="predicted"/>
<sequence>MESVATGVHPDVPVQAELLSDVAIVQPGEVFKLGVLLTMQPGWYVHWINPGGSGEAISIDFNLPSRFEVGPLRWPIPIQFEQPDGSVGYGYQDEVLIHAEIRASNRDVDDGEIWPLAADVRWLACEHECVPGRSTLEVSLPGSISGTRLV</sequence>
<dbReference type="EMBL" id="UINC01081509">
    <property type="protein sequence ID" value="SVC25433.1"/>
    <property type="molecule type" value="Genomic_DNA"/>
</dbReference>